<evidence type="ECO:0000313" key="2">
    <source>
        <dbReference type="Proteomes" id="UP001589575"/>
    </source>
</evidence>
<comment type="caution">
    <text evidence="1">The sequence shown here is derived from an EMBL/GenBank/DDBJ whole genome shotgun (WGS) entry which is preliminary data.</text>
</comment>
<organism evidence="1 2">
    <name type="scientific">Citricoccus parietis</name>
    <dbReference type="NCBI Taxonomy" id="592307"/>
    <lineage>
        <taxon>Bacteria</taxon>
        <taxon>Bacillati</taxon>
        <taxon>Actinomycetota</taxon>
        <taxon>Actinomycetes</taxon>
        <taxon>Micrococcales</taxon>
        <taxon>Micrococcaceae</taxon>
        <taxon>Citricoccus</taxon>
    </lineage>
</organism>
<proteinExistence type="predicted"/>
<gene>
    <name evidence="1" type="ORF">ACFFX0_25345</name>
</gene>
<sequence>MNDGLSTSRPCQVHGLAHHRWRDQIGERIFQDKLGVLIGQSEPVDPMVDTGEPVRCGVGTRMPKPSRVEDVAQPFWHAGRRMKVVTGPGNRMVGGGDGVSDL</sequence>
<dbReference type="Proteomes" id="UP001589575">
    <property type="component" value="Unassembled WGS sequence"/>
</dbReference>
<keyword evidence="2" id="KW-1185">Reference proteome</keyword>
<name>A0ABV5G7D2_9MICC</name>
<accession>A0ABV5G7D2</accession>
<evidence type="ECO:0000313" key="1">
    <source>
        <dbReference type="EMBL" id="MFB9074338.1"/>
    </source>
</evidence>
<reference evidence="1 2" key="1">
    <citation type="submission" date="2024-09" db="EMBL/GenBank/DDBJ databases">
        <authorList>
            <person name="Sun Q."/>
            <person name="Mori K."/>
        </authorList>
    </citation>
    <scope>NUCLEOTIDE SEQUENCE [LARGE SCALE GENOMIC DNA]</scope>
    <source>
        <strain evidence="1 2">CCM 7609</strain>
    </source>
</reference>
<dbReference type="EMBL" id="JBHMFI010000002">
    <property type="protein sequence ID" value="MFB9074338.1"/>
    <property type="molecule type" value="Genomic_DNA"/>
</dbReference>
<protein>
    <submittedName>
        <fullName evidence="1">Uncharacterized protein</fullName>
    </submittedName>
</protein>